<reference evidence="7 8" key="1">
    <citation type="submission" date="2022-03" db="EMBL/GenBank/DDBJ databases">
        <title>Luteimonas soily sp. nov., a novel bacterium isolated from the soil.</title>
        <authorList>
            <person name="Zhang X."/>
        </authorList>
    </citation>
    <scope>NUCLEOTIDE SEQUENCE [LARGE SCALE GENOMIC DNA]</scope>
    <source>
        <strain evidence="7 8">50</strain>
    </source>
</reference>
<accession>A0ABT0A178</accession>
<keyword evidence="8" id="KW-1185">Reference proteome</keyword>
<proteinExistence type="predicted"/>
<sequence>MRLIRLLLAILFLAVGLAVGGLNPQPVVLDLGFAAWRSTLGVSVLVALLAGVVVGGLVLSASVVLPLRQRLRKALAAADARTER</sequence>
<evidence type="ECO:0000256" key="3">
    <source>
        <dbReference type="ARBA" id="ARBA00022989"/>
    </source>
</evidence>
<evidence type="ECO:0000256" key="2">
    <source>
        <dbReference type="ARBA" id="ARBA00022692"/>
    </source>
</evidence>
<feature type="domain" description="Lipopolysaccharide assembly protein A" evidence="6">
    <location>
        <begin position="22"/>
        <end position="78"/>
    </location>
</feature>
<dbReference type="InterPro" id="IPR010445">
    <property type="entry name" value="LapA_dom"/>
</dbReference>
<dbReference type="Pfam" id="PF06305">
    <property type="entry name" value="LapA_dom"/>
    <property type="match status" value="1"/>
</dbReference>
<evidence type="ECO:0000256" key="1">
    <source>
        <dbReference type="ARBA" id="ARBA00022475"/>
    </source>
</evidence>
<comment type="caution">
    <text evidence="7">The sequence shown here is derived from an EMBL/GenBank/DDBJ whole genome shotgun (WGS) entry which is preliminary data.</text>
</comment>
<evidence type="ECO:0000256" key="4">
    <source>
        <dbReference type="ARBA" id="ARBA00023136"/>
    </source>
</evidence>
<name>A0ABT0A178_9GAMM</name>
<dbReference type="Proteomes" id="UP001165423">
    <property type="component" value="Unassembled WGS sequence"/>
</dbReference>
<evidence type="ECO:0000313" key="7">
    <source>
        <dbReference type="EMBL" id="MCJ0824742.1"/>
    </source>
</evidence>
<evidence type="ECO:0000259" key="6">
    <source>
        <dbReference type="Pfam" id="PF06305"/>
    </source>
</evidence>
<dbReference type="RefSeq" id="WP_243318742.1">
    <property type="nucleotide sequence ID" value="NZ_JALGCL010000001.1"/>
</dbReference>
<feature type="transmembrane region" description="Helical" evidence="5">
    <location>
        <begin position="40"/>
        <end position="65"/>
    </location>
</feature>
<keyword evidence="3 5" id="KW-1133">Transmembrane helix</keyword>
<evidence type="ECO:0000313" key="8">
    <source>
        <dbReference type="Proteomes" id="UP001165423"/>
    </source>
</evidence>
<keyword evidence="1" id="KW-1003">Cell membrane</keyword>
<keyword evidence="4 5" id="KW-0472">Membrane</keyword>
<protein>
    <submittedName>
        <fullName evidence="7">LapA family protein</fullName>
    </submittedName>
</protein>
<keyword evidence="2 5" id="KW-0812">Transmembrane</keyword>
<gene>
    <name evidence="7" type="ORF">MQC88_02005</name>
</gene>
<evidence type="ECO:0000256" key="5">
    <source>
        <dbReference type="SAM" id="Phobius"/>
    </source>
</evidence>
<organism evidence="7 8">
    <name type="scientific">Cognatiluteimonas sedimenti</name>
    <dbReference type="NCBI Taxonomy" id="2927791"/>
    <lineage>
        <taxon>Bacteria</taxon>
        <taxon>Pseudomonadati</taxon>
        <taxon>Pseudomonadota</taxon>
        <taxon>Gammaproteobacteria</taxon>
        <taxon>Lysobacterales</taxon>
        <taxon>Lysobacteraceae</taxon>
        <taxon>Cognatiluteimonas</taxon>
    </lineage>
</organism>
<dbReference type="EMBL" id="JALGCL010000001">
    <property type="protein sequence ID" value="MCJ0824742.1"/>
    <property type="molecule type" value="Genomic_DNA"/>
</dbReference>